<accession>A0A162S9Y6</accession>
<dbReference type="SUPFAM" id="SSF47565">
    <property type="entry name" value="Insect pheromone/odorant-binding proteins"/>
    <property type="match status" value="1"/>
</dbReference>
<dbReference type="AlphaFoldDB" id="A0A162S9Y6"/>
<sequence>MYQFHFLFAILVTINFVQSKVVHKRETHHEVLELKGLNKKELKDLELKVFEECRVESNLDKTTFDGYRKMENDVPNEEGFKKVSSCYSERMGFIANSKVNWEKLKEAAEINHSDNKDYHDKSLNVIKDCEGKSYEELSHIDVAYKFAKCMKEGYLQAG</sequence>
<dbReference type="GO" id="GO:0005549">
    <property type="term" value="F:odorant binding"/>
    <property type="evidence" value="ECO:0007669"/>
    <property type="project" value="InterPro"/>
</dbReference>
<feature type="chain" id="PRO_5007839344" evidence="1">
    <location>
        <begin position="20"/>
        <end position="158"/>
    </location>
</feature>
<gene>
    <name evidence="2" type="primary">TbraOBP8</name>
</gene>
<dbReference type="EMBL" id="LT555339">
    <property type="protein sequence ID" value="SAJ59024.1"/>
    <property type="molecule type" value="mRNA"/>
</dbReference>
<name>A0A162S9Y6_TRIBS</name>
<organism evidence="2">
    <name type="scientific">Triatoma brasiliensis</name>
    <name type="common">Blood-sucking bug</name>
    <dbReference type="NCBI Taxonomy" id="65344"/>
    <lineage>
        <taxon>Eukaryota</taxon>
        <taxon>Metazoa</taxon>
        <taxon>Ecdysozoa</taxon>
        <taxon>Arthropoda</taxon>
        <taxon>Hexapoda</taxon>
        <taxon>Insecta</taxon>
        <taxon>Pterygota</taxon>
        <taxon>Neoptera</taxon>
        <taxon>Paraneoptera</taxon>
        <taxon>Hemiptera</taxon>
        <taxon>Heteroptera</taxon>
        <taxon>Panheteroptera</taxon>
        <taxon>Cimicomorpha</taxon>
        <taxon>Reduviidae</taxon>
        <taxon>Triatominae</taxon>
        <taxon>Triatoma</taxon>
    </lineage>
</organism>
<feature type="signal peptide" evidence="1">
    <location>
        <begin position="1"/>
        <end position="19"/>
    </location>
</feature>
<evidence type="ECO:0000256" key="1">
    <source>
        <dbReference type="SAM" id="SignalP"/>
    </source>
</evidence>
<evidence type="ECO:0000313" key="2">
    <source>
        <dbReference type="EMBL" id="SAJ59024.1"/>
    </source>
</evidence>
<protein>
    <submittedName>
        <fullName evidence="2">Putative odorant-binding protein partial</fullName>
    </submittedName>
</protein>
<reference evidence="2" key="1">
    <citation type="submission" date="2016-03" db="EMBL/GenBank/DDBJ databases">
        <title>Under expression of chemosensory genes in domiciliary bugs of the Chagas disease vector Triatoma brasiliensis.</title>
        <authorList>
            <person name="Marchant A."/>
            <person name="Mougel F."/>
            <person name="Jacquin-Joly E."/>
            <person name="Costa J."/>
            <person name="Almeida C.E."/>
            <person name="Harry M."/>
        </authorList>
    </citation>
    <scope>NUCLEOTIDE SEQUENCE</scope>
    <source>
        <tissue evidence="2">Head antenna rostrum</tissue>
    </source>
</reference>
<dbReference type="InterPro" id="IPR006170">
    <property type="entry name" value="PBP/GOBP"/>
</dbReference>
<dbReference type="InterPro" id="IPR036728">
    <property type="entry name" value="PBP_GOBP_sf"/>
</dbReference>
<keyword evidence="1" id="KW-0732">Signal</keyword>
<dbReference type="SMART" id="SM00708">
    <property type="entry name" value="PhBP"/>
    <property type="match status" value="1"/>
</dbReference>
<dbReference type="Pfam" id="PF01395">
    <property type="entry name" value="PBP_GOBP"/>
    <property type="match status" value="1"/>
</dbReference>
<dbReference type="CDD" id="cd23992">
    <property type="entry name" value="PBP_GOBP"/>
    <property type="match status" value="1"/>
</dbReference>
<feature type="non-terminal residue" evidence="2">
    <location>
        <position position="158"/>
    </location>
</feature>
<dbReference type="Gene3D" id="1.10.238.20">
    <property type="entry name" value="Pheromone/general odorant binding protein domain"/>
    <property type="match status" value="1"/>
</dbReference>
<proteinExistence type="evidence at transcript level"/>